<evidence type="ECO:0000313" key="1">
    <source>
        <dbReference type="EMBL" id="KKM06211.1"/>
    </source>
</evidence>
<reference evidence="1" key="1">
    <citation type="journal article" date="2015" name="Nature">
        <title>Complex archaea that bridge the gap between prokaryotes and eukaryotes.</title>
        <authorList>
            <person name="Spang A."/>
            <person name="Saw J.H."/>
            <person name="Jorgensen S.L."/>
            <person name="Zaremba-Niedzwiedzka K."/>
            <person name="Martijn J."/>
            <person name="Lind A.E."/>
            <person name="van Eijk R."/>
            <person name="Schleper C."/>
            <person name="Guy L."/>
            <person name="Ettema T.J."/>
        </authorList>
    </citation>
    <scope>NUCLEOTIDE SEQUENCE</scope>
</reference>
<gene>
    <name evidence="1" type="ORF">LCGC14_1746260</name>
</gene>
<organism evidence="1">
    <name type="scientific">marine sediment metagenome</name>
    <dbReference type="NCBI Taxonomy" id="412755"/>
    <lineage>
        <taxon>unclassified sequences</taxon>
        <taxon>metagenomes</taxon>
        <taxon>ecological metagenomes</taxon>
    </lineage>
</organism>
<name>A0A0F9JKD7_9ZZZZ</name>
<evidence type="ECO:0008006" key="2">
    <source>
        <dbReference type="Google" id="ProtNLM"/>
    </source>
</evidence>
<accession>A0A0F9JKD7</accession>
<dbReference type="EMBL" id="LAZR01016047">
    <property type="protein sequence ID" value="KKM06211.1"/>
    <property type="molecule type" value="Genomic_DNA"/>
</dbReference>
<comment type="caution">
    <text evidence="1">The sequence shown here is derived from an EMBL/GenBank/DDBJ whole genome shotgun (WGS) entry which is preliminary data.</text>
</comment>
<dbReference type="AlphaFoldDB" id="A0A0F9JKD7"/>
<protein>
    <recommendedName>
        <fullName evidence="2">DUF2523 domain-containing protein</fullName>
    </recommendedName>
</protein>
<dbReference type="InterPro" id="IPR019670">
    <property type="entry name" value="DUF2523"/>
</dbReference>
<proteinExistence type="predicted"/>
<sequence length="116" mass="13482">MDFPFIGDILEFFQSMWDWIYSGIYDFVKEAFVLATKVAIYSYFQALLFSLDVAYEVFQELVSEIGISDKVQQYYNMLNADIRGALAFFRIPDALMIIFSAIGTRWTLKFVPIVGR</sequence>
<dbReference type="Pfam" id="PF10734">
    <property type="entry name" value="DUF2523"/>
    <property type="match status" value="1"/>
</dbReference>